<dbReference type="SUPFAM" id="SSF81660">
    <property type="entry name" value="Metal cation-transporting ATPase, ATP-binding domain N"/>
    <property type="match status" value="1"/>
</dbReference>
<keyword evidence="14" id="KW-0406">Ion transport</keyword>
<evidence type="ECO:0000256" key="16">
    <source>
        <dbReference type="ARBA" id="ARBA00049289"/>
    </source>
</evidence>
<feature type="transmembrane region" description="Helical" evidence="17">
    <location>
        <begin position="757"/>
        <end position="777"/>
    </location>
</feature>
<comment type="subcellular location">
    <subcellularLocation>
        <location evidence="1">Cell membrane</location>
        <topology evidence="1">Multi-pass membrane protein</topology>
    </subcellularLocation>
</comment>
<dbReference type="FunFam" id="3.40.50.1000:FF:000144">
    <property type="entry name" value="copper-transporting ATPase 1 isoform X2"/>
    <property type="match status" value="1"/>
</dbReference>
<evidence type="ECO:0000256" key="10">
    <source>
        <dbReference type="ARBA" id="ARBA00022840"/>
    </source>
</evidence>
<comment type="similarity">
    <text evidence="2">Belongs to the cation transport ATPase (P-type) (TC 3.A.3) family. Type IIA subfamily.</text>
</comment>
<dbReference type="Pfam" id="PF13246">
    <property type="entry name" value="Cation_ATPase"/>
    <property type="match status" value="1"/>
</dbReference>
<comment type="caution">
    <text evidence="19">The sequence shown here is derived from an EMBL/GenBank/DDBJ whole genome shotgun (WGS) entry which is preliminary data.</text>
</comment>
<evidence type="ECO:0000256" key="17">
    <source>
        <dbReference type="SAM" id="Phobius"/>
    </source>
</evidence>
<dbReference type="Proteomes" id="UP000013909">
    <property type="component" value="Unassembled WGS sequence"/>
</dbReference>
<keyword evidence="9" id="KW-0187">Copper transport</keyword>
<evidence type="ECO:0000256" key="11">
    <source>
        <dbReference type="ARBA" id="ARBA00022967"/>
    </source>
</evidence>
<dbReference type="InterPro" id="IPR050510">
    <property type="entry name" value="Cation_transp_ATPase_P-type"/>
</dbReference>
<evidence type="ECO:0000256" key="2">
    <source>
        <dbReference type="ARBA" id="ARBA00005675"/>
    </source>
</evidence>
<dbReference type="PANTHER" id="PTHR43294:SF21">
    <property type="entry name" value="CATION TRANSPORTING ATPASE"/>
    <property type="match status" value="1"/>
</dbReference>
<evidence type="ECO:0000256" key="13">
    <source>
        <dbReference type="ARBA" id="ARBA00023008"/>
    </source>
</evidence>
<evidence type="ECO:0000256" key="4">
    <source>
        <dbReference type="ARBA" id="ARBA00022448"/>
    </source>
</evidence>
<feature type="transmembrane region" description="Helical" evidence="17">
    <location>
        <begin position="278"/>
        <end position="303"/>
    </location>
</feature>
<dbReference type="SMART" id="SM00831">
    <property type="entry name" value="Cation_ATPase_N"/>
    <property type="match status" value="1"/>
</dbReference>
<evidence type="ECO:0000256" key="1">
    <source>
        <dbReference type="ARBA" id="ARBA00004651"/>
    </source>
</evidence>
<dbReference type="GO" id="GO:0005524">
    <property type="term" value="F:ATP binding"/>
    <property type="evidence" value="ECO:0007669"/>
    <property type="project" value="UniProtKB-KW"/>
</dbReference>
<keyword evidence="15 17" id="KW-0472">Membrane</keyword>
<evidence type="ECO:0000256" key="8">
    <source>
        <dbReference type="ARBA" id="ARBA00022741"/>
    </source>
</evidence>
<feature type="transmembrane region" description="Helical" evidence="17">
    <location>
        <begin position="858"/>
        <end position="875"/>
    </location>
</feature>
<proteinExistence type="inferred from homology"/>
<evidence type="ECO:0000256" key="3">
    <source>
        <dbReference type="ARBA" id="ARBA00012517"/>
    </source>
</evidence>
<sequence length="890" mass="97495">MIKLPQHPHHCELQTLKTQLGTSETGLSDQEATNRVKDFGLNEIPDPGKRPLWKIALKQFNNLMVYILFAAAFISYLTGHLVDVYVILGIILINAIIGFIQEYKAEDAVASLKNMLVPKCKVIRDGNLKTIDSKMLVPGDVIVVEEGDLIPADARVFLEKNARATEASLTGEAVPVEKKAKAVALESPLAERSNMLWKSTFLASGSARAWVTGTGLKTQIGEIASTLSGIKPQKTNFQRKTDKLAKQMAFIAIGSALILFVAAYFVRGGELSEVLLISIAALVSAIPEGLPAVLSIVLAIGSYRMSTKNAIIREFTATESLGSVSTIVTDKTGTLTQNTMTIRKIWPFGYDEIPVTGEGWDSVGKIQLKDEASYSVNQLLEIAAHCHQTSVTKKPNGAFQVTGDPTEAAFLVLANKGKRKKDLQVVEDNAFSSELKYRTTTVEKSGRLLRFFIGAPEAILARCTHCLESDGAIGMMEGTDKEGEIKAKLTSWSKESLRVLAMAYKELEKTDELDDALIFVGFAGMIDPPRPGVKEAVEACHRAGIRVIMATGDHADTALAIARKVGIALPGRDVVYTDSQLQQMGPMEFSNAVIEADVFSRLTPLMKLKIAEALQEHGHLVAMTGDGVNDAPALKQANIGVSMGIMGTDVARDASMMVLADDNFATIVHAIEQGRIVFNNARRTSFFLVTTNFAEILTLIITVSMGYPIPLTATQILWINLVTDGFCDKALAAEKGHGDELDAKPIRPSENILNSEILPFLIINASYMTALAVTAYTHYLPMGVEKARTVTFIVLAFCQLFNVFNMRNLRGSIFEIGFFSNKWINYALIVSVVIQVLIIEVPLFAQLFNFQPIKATEFLFWVAMSSFVLWIAELYKRLVMQRKTNRLGVN</sequence>
<evidence type="ECO:0000256" key="5">
    <source>
        <dbReference type="ARBA" id="ARBA00022475"/>
    </source>
</evidence>
<dbReference type="Gene3D" id="3.40.50.1000">
    <property type="entry name" value="HAD superfamily/HAD-like"/>
    <property type="match status" value="1"/>
</dbReference>
<dbReference type="InterPro" id="IPR018303">
    <property type="entry name" value="ATPase_P-typ_P_site"/>
</dbReference>
<dbReference type="SFLD" id="SFLDF00027">
    <property type="entry name" value="p-type_atpase"/>
    <property type="match status" value="1"/>
</dbReference>
<evidence type="ECO:0000313" key="20">
    <source>
        <dbReference type="Proteomes" id="UP000013909"/>
    </source>
</evidence>
<dbReference type="SUPFAM" id="SSF81653">
    <property type="entry name" value="Calcium ATPase, transduction domain A"/>
    <property type="match status" value="1"/>
</dbReference>
<keyword evidence="11" id="KW-1278">Translocase</keyword>
<dbReference type="InterPro" id="IPR004014">
    <property type="entry name" value="ATPase_P-typ_cation-transptr_N"/>
</dbReference>
<dbReference type="InterPro" id="IPR059000">
    <property type="entry name" value="ATPase_P-type_domA"/>
</dbReference>
<dbReference type="InterPro" id="IPR008250">
    <property type="entry name" value="ATPase_P-typ_transduc_dom_A_sf"/>
</dbReference>
<reference evidence="19 20" key="1">
    <citation type="submission" date="2013-02" db="EMBL/GenBank/DDBJ databases">
        <title>A novel strain isolated from Lonar lake, Maharashtra, India.</title>
        <authorList>
            <person name="Singh A."/>
        </authorList>
    </citation>
    <scope>NUCLEOTIDE SEQUENCE [LARGE SCALE GENOMIC DNA]</scope>
    <source>
        <strain evidence="19 20">AK24</strain>
    </source>
</reference>
<keyword evidence="8" id="KW-0547">Nucleotide-binding</keyword>
<comment type="catalytic activity">
    <reaction evidence="16">
        <text>Cu(+)(in) + ATP + H2O = Cu(+)(out) + ADP + phosphate + H(+)</text>
        <dbReference type="Rhea" id="RHEA:25792"/>
        <dbReference type="ChEBI" id="CHEBI:15377"/>
        <dbReference type="ChEBI" id="CHEBI:15378"/>
        <dbReference type="ChEBI" id="CHEBI:30616"/>
        <dbReference type="ChEBI" id="CHEBI:43474"/>
        <dbReference type="ChEBI" id="CHEBI:49552"/>
        <dbReference type="ChEBI" id="CHEBI:456216"/>
        <dbReference type="EC" id="7.2.2.8"/>
    </reaction>
</comment>
<dbReference type="PANTHER" id="PTHR43294">
    <property type="entry name" value="SODIUM/POTASSIUM-TRANSPORTING ATPASE SUBUNIT ALPHA"/>
    <property type="match status" value="1"/>
</dbReference>
<keyword evidence="10" id="KW-0067">ATP-binding</keyword>
<dbReference type="GO" id="GO:0016887">
    <property type="term" value="F:ATP hydrolysis activity"/>
    <property type="evidence" value="ECO:0007669"/>
    <property type="project" value="InterPro"/>
</dbReference>
<dbReference type="PROSITE" id="PS00154">
    <property type="entry name" value="ATPASE_E1_E2"/>
    <property type="match status" value="1"/>
</dbReference>
<dbReference type="InterPro" id="IPR023298">
    <property type="entry name" value="ATPase_P-typ_TM_dom_sf"/>
</dbReference>
<dbReference type="InterPro" id="IPR023214">
    <property type="entry name" value="HAD_sf"/>
</dbReference>
<accession>R7ZXC3</accession>
<keyword evidence="12 17" id="KW-1133">Transmembrane helix</keyword>
<dbReference type="PRINTS" id="PR00119">
    <property type="entry name" value="CATATPASE"/>
</dbReference>
<dbReference type="NCBIfam" id="TIGR01494">
    <property type="entry name" value="ATPase_P-type"/>
    <property type="match status" value="3"/>
</dbReference>
<dbReference type="SFLD" id="SFLDS00003">
    <property type="entry name" value="Haloacid_Dehalogenase"/>
    <property type="match status" value="1"/>
</dbReference>
<evidence type="ECO:0000259" key="18">
    <source>
        <dbReference type="SMART" id="SM00831"/>
    </source>
</evidence>
<dbReference type="SUPFAM" id="SSF81665">
    <property type="entry name" value="Calcium ATPase, transmembrane domain M"/>
    <property type="match status" value="1"/>
</dbReference>
<evidence type="ECO:0000313" key="19">
    <source>
        <dbReference type="EMBL" id="EON78624.1"/>
    </source>
</evidence>
<dbReference type="GO" id="GO:0005886">
    <property type="term" value="C:plasma membrane"/>
    <property type="evidence" value="ECO:0007669"/>
    <property type="project" value="UniProtKB-SubCell"/>
</dbReference>
<dbReference type="OrthoDB" id="1521937at2"/>
<feature type="transmembrane region" description="Helical" evidence="17">
    <location>
        <begin position="826"/>
        <end position="846"/>
    </location>
</feature>
<dbReference type="EMBL" id="AQHR01000029">
    <property type="protein sequence ID" value="EON78624.1"/>
    <property type="molecule type" value="Genomic_DNA"/>
</dbReference>
<keyword evidence="7" id="KW-0479">Metal-binding</keyword>
<dbReference type="Pfam" id="PF00689">
    <property type="entry name" value="Cation_ATPase_C"/>
    <property type="match status" value="1"/>
</dbReference>
<keyword evidence="5" id="KW-1003">Cell membrane</keyword>
<dbReference type="PRINTS" id="PR00120">
    <property type="entry name" value="HATPASE"/>
</dbReference>
<dbReference type="GO" id="GO:0046872">
    <property type="term" value="F:metal ion binding"/>
    <property type="evidence" value="ECO:0007669"/>
    <property type="project" value="UniProtKB-KW"/>
</dbReference>
<feature type="domain" description="Cation-transporting P-type ATPase N-terminal" evidence="18">
    <location>
        <begin position="7"/>
        <end position="80"/>
    </location>
</feature>
<dbReference type="EC" id="7.2.2.8" evidence="3"/>
<evidence type="ECO:0000256" key="12">
    <source>
        <dbReference type="ARBA" id="ARBA00022989"/>
    </source>
</evidence>
<evidence type="ECO:0000256" key="6">
    <source>
        <dbReference type="ARBA" id="ARBA00022692"/>
    </source>
</evidence>
<dbReference type="InterPro" id="IPR044492">
    <property type="entry name" value="P_typ_ATPase_HD_dom"/>
</dbReference>
<name>R7ZXC3_9BACT</name>
<dbReference type="Gene3D" id="2.70.150.10">
    <property type="entry name" value="Calcium-transporting ATPase, cytoplasmic transduction domain A"/>
    <property type="match status" value="1"/>
</dbReference>
<dbReference type="InterPro" id="IPR023299">
    <property type="entry name" value="ATPase_P-typ_cyto_dom_N"/>
</dbReference>
<feature type="transmembrane region" description="Helical" evidence="17">
    <location>
        <begin position="60"/>
        <end position="78"/>
    </location>
</feature>
<gene>
    <name evidence="19" type="ORF">ADIS_0974</name>
</gene>
<dbReference type="Gene3D" id="1.20.1110.10">
    <property type="entry name" value="Calcium-transporting ATPase, transmembrane domain"/>
    <property type="match status" value="1"/>
</dbReference>
<dbReference type="SFLD" id="SFLDG00002">
    <property type="entry name" value="C1.7:_P-type_atpase_like"/>
    <property type="match status" value="1"/>
</dbReference>
<evidence type="ECO:0000256" key="15">
    <source>
        <dbReference type="ARBA" id="ARBA00023136"/>
    </source>
</evidence>
<dbReference type="AlphaFoldDB" id="R7ZXC3"/>
<protein>
    <recommendedName>
        <fullName evidence="3">P-type Cu(+) transporter</fullName>
        <ecNumber evidence="3">7.2.2.8</ecNumber>
    </recommendedName>
</protein>
<dbReference type="GO" id="GO:0140581">
    <property type="term" value="F:P-type monovalent copper transporter activity"/>
    <property type="evidence" value="ECO:0007669"/>
    <property type="project" value="UniProtKB-EC"/>
</dbReference>
<evidence type="ECO:0000256" key="9">
    <source>
        <dbReference type="ARBA" id="ARBA00022796"/>
    </source>
</evidence>
<dbReference type="RefSeq" id="WP_010853122.1">
    <property type="nucleotide sequence ID" value="NZ_AQHR01000029.1"/>
</dbReference>
<keyword evidence="13" id="KW-0186">Copper</keyword>
<keyword evidence="6 17" id="KW-0812">Transmembrane</keyword>
<keyword evidence="20" id="KW-1185">Reference proteome</keyword>
<dbReference type="InterPro" id="IPR036412">
    <property type="entry name" value="HAD-like_sf"/>
</dbReference>
<feature type="transmembrane region" description="Helical" evidence="17">
    <location>
        <begin position="789"/>
        <end position="805"/>
    </location>
</feature>
<keyword evidence="4" id="KW-0813">Transport</keyword>
<organism evidence="19 20">
    <name type="scientific">Lunatimonas lonarensis</name>
    <dbReference type="NCBI Taxonomy" id="1232681"/>
    <lineage>
        <taxon>Bacteria</taxon>
        <taxon>Pseudomonadati</taxon>
        <taxon>Bacteroidota</taxon>
        <taxon>Cytophagia</taxon>
        <taxon>Cytophagales</taxon>
        <taxon>Cyclobacteriaceae</taxon>
    </lineage>
</organism>
<dbReference type="SUPFAM" id="SSF56784">
    <property type="entry name" value="HAD-like"/>
    <property type="match status" value="1"/>
</dbReference>
<dbReference type="InterPro" id="IPR006068">
    <property type="entry name" value="ATPase_P-typ_cation-transptr_C"/>
</dbReference>
<dbReference type="Gene3D" id="3.40.1110.10">
    <property type="entry name" value="Calcium-transporting ATPase, cytoplasmic domain N"/>
    <property type="match status" value="1"/>
</dbReference>
<evidence type="ECO:0000256" key="14">
    <source>
        <dbReference type="ARBA" id="ARBA00023065"/>
    </source>
</evidence>
<dbReference type="InterPro" id="IPR001757">
    <property type="entry name" value="P_typ_ATPase"/>
</dbReference>
<dbReference type="Pfam" id="PF00690">
    <property type="entry name" value="Cation_ATPase_N"/>
    <property type="match status" value="1"/>
</dbReference>
<feature type="transmembrane region" description="Helical" evidence="17">
    <location>
        <begin position="248"/>
        <end position="266"/>
    </location>
</feature>
<evidence type="ECO:0000256" key="7">
    <source>
        <dbReference type="ARBA" id="ARBA00022723"/>
    </source>
</evidence>
<dbReference type="STRING" id="1232681.ADIS_0974"/>
<dbReference type="Pfam" id="PF00122">
    <property type="entry name" value="E1-E2_ATPase"/>
    <property type="match status" value="1"/>
</dbReference>
<feature type="transmembrane region" description="Helical" evidence="17">
    <location>
        <begin position="84"/>
        <end position="103"/>
    </location>
</feature>